<dbReference type="PANTHER" id="PTHR47165:SF4">
    <property type="entry name" value="OS03G0429900 PROTEIN"/>
    <property type="match status" value="1"/>
</dbReference>
<proteinExistence type="predicted"/>
<dbReference type="AlphaFoldDB" id="A0AAD8NK32"/>
<sequence length="445" mass="50044">MEVGNLAMLIPKGDTPTLKVRLLRKWNPAGRRTETCFLFVDNEGTAIQGLPKGTEQMIVENRIRLGSCYQIQKYACRAADNYCNTLTHSTHLYFGSATRFTPIADTDEIPREYYDLASRERMESMCNKEETIGKPKLQSSAATHVYLEPRTADTQRLRDLYNNPALAEPSMSRSLQLSLPETLVSITDILNMTSAEVKGKTFTVYGEINNFTSNKWCYIACPLCTKGLSEVKNGWFCPKDDIVNDPIYSSDAMINIPCNTLIESNRQNNNTAIPQLLLDCIGKSTKFFMQVYKNERTNHTRATISKTVPVTDSIRTKMQVASLPAPPTPQQQQVILQQQPASTVKRQLQLTPEEGTSSKIEKITTEMTDGVILLELRNRASQHETSLRESSTCFSIFLLIRPYSCSGSSGIGSSKTYILDSAMRTIFSILYQFTNLIVKFILLKD</sequence>
<dbReference type="SUPFAM" id="SSF50249">
    <property type="entry name" value="Nucleic acid-binding proteins"/>
    <property type="match status" value="1"/>
</dbReference>
<name>A0AAD8NK32_TARER</name>
<dbReference type="Gene3D" id="2.40.50.140">
    <property type="entry name" value="Nucleic acid-binding proteins"/>
    <property type="match status" value="2"/>
</dbReference>
<dbReference type="PANTHER" id="PTHR47165">
    <property type="entry name" value="OS03G0429900 PROTEIN"/>
    <property type="match status" value="1"/>
</dbReference>
<evidence type="ECO:0000313" key="2">
    <source>
        <dbReference type="Proteomes" id="UP001229421"/>
    </source>
</evidence>
<keyword evidence="2" id="KW-1185">Reference proteome</keyword>
<protein>
    <recommendedName>
        <fullName evidence="3">Nucleic acid-binding, OB-fold protein</fullName>
    </recommendedName>
</protein>
<gene>
    <name evidence="1" type="ORF">QVD17_37727</name>
</gene>
<organism evidence="1 2">
    <name type="scientific">Tagetes erecta</name>
    <name type="common">African marigold</name>
    <dbReference type="NCBI Taxonomy" id="13708"/>
    <lineage>
        <taxon>Eukaryota</taxon>
        <taxon>Viridiplantae</taxon>
        <taxon>Streptophyta</taxon>
        <taxon>Embryophyta</taxon>
        <taxon>Tracheophyta</taxon>
        <taxon>Spermatophyta</taxon>
        <taxon>Magnoliopsida</taxon>
        <taxon>eudicotyledons</taxon>
        <taxon>Gunneridae</taxon>
        <taxon>Pentapetalae</taxon>
        <taxon>asterids</taxon>
        <taxon>campanulids</taxon>
        <taxon>Asterales</taxon>
        <taxon>Asteraceae</taxon>
        <taxon>Asteroideae</taxon>
        <taxon>Heliantheae alliance</taxon>
        <taxon>Tageteae</taxon>
        <taxon>Tagetes</taxon>
    </lineage>
</organism>
<evidence type="ECO:0000313" key="1">
    <source>
        <dbReference type="EMBL" id="KAK1411181.1"/>
    </source>
</evidence>
<dbReference type="Proteomes" id="UP001229421">
    <property type="component" value="Unassembled WGS sequence"/>
</dbReference>
<reference evidence="1" key="1">
    <citation type="journal article" date="2023" name="bioRxiv">
        <title>Improved chromosome-level genome assembly for marigold (Tagetes erecta).</title>
        <authorList>
            <person name="Jiang F."/>
            <person name="Yuan L."/>
            <person name="Wang S."/>
            <person name="Wang H."/>
            <person name="Xu D."/>
            <person name="Wang A."/>
            <person name="Fan W."/>
        </authorList>
    </citation>
    <scope>NUCLEOTIDE SEQUENCE</scope>
    <source>
        <strain evidence="1">WSJ</strain>
        <tissue evidence="1">Leaf</tissue>
    </source>
</reference>
<dbReference type="EMBL" id="JAUHHV010000010">
    <property type="protein sequence ID" value="KAK1411181.1"/>
    <property type="molecule type" value="Genomic_DNA"/>
</dbReference>
<accession>A0AAD8NK32</accession>
<evidence type="ECO:0008006" key="3">
    <source>
        <dbReference type="Google" id="ProtNLM"/>
    </source>
</evidence>
<comment type="caution">
    <text evidence="1">The sequence shown here is derived from an EMBL/GenBank/DDBJ whole genome shotgun (WGS) entry which is preliminary data.</text>
</comment>
<dbReference type="InterPro" id="IPR012340">
    <property type="entry name" value="NA-bd_OB-fold"/>
</dbReference>